<organism evidence="5 6">
    <name type="scientific">Parasponia andersonii</name>
    <name type="common">Sponia andersonii</name>
    <dbReference type="NCBI Taxonomy" id="3476"/>
    <lineage>
        <taxon>Eukaryota</taxon>
        <taxon>Viridiplantae</taxon>
        <taxon>Streptophyta</taxon>
        <taxon>Embryophyta</taxon>
        <taxon>Tracheophyta</taxon>
        <taxon>Spermatophyta</taxon>
        <taxon>Magnoliopsida</taxon>
        <taxon>eudicotyledons</taxon>
        <taxon>Gunneridae</taxon>
        <taxon>Pentapetalae</taxon>
        <taxon>rosids</taxon>
        <taxon>fabids</taxon>
        <taxon>Rosales</taxon>
        <taxon>Cannabaceae</taxon>
        <taxon>Parasponia</taxon>
    </lineage>
</organism>
<sequence length="209" mass="23138">MFTLASSQPKWLTKANYNMNKSTPESAYSLTNTTRLLLSEAPAFMKMKPLFLFHLLPEAMAPWHTLSTWLKNGDISAFETAKGRTFWDCLADEPSLSHIFNKAMASDSQLIAKVTLEEYKEVFEGLTSLVDVGGGTGTMAKAVANKFPNVTCTVFDLPHVVSDLQGSSDADLITFIGGNVFSDPIPPADAILLKVYIYMLRCIYYVVLY</sequence>
<keyword evidence="1 5" id="KW-0489">Methyltransferase</keyword>
<evidence type="ECO:0000256" key="2">
    <source>
        <dbReference type="ARBA" id="ARBA00022679"/>
    </source>
</evidence>
<dbReference type="InterPro" id="IPR029063">
    <property type="entry name" value="SAM-dependent_MTases_sf"/>
</dbReference>
<reference evidence="6" key="1">
    <citation type="submission" date="2016-06" db="EMBL/GenBank/DDBJ databases">
        <title>Parallel loss of symbiosis genes in relatives of nitrogen-fixing non-legume Parasponia.</title>
        <authorList>
            <person name="Van Velzen R."/>
            <person name="Holmer R."/>
            <person name="Bu F."/>
            <person name="Rutten L."/>
            <person name="Van Zeijl A."/>
            <person name="Liu W."/>
            <person name="Santuari L."/>
            <person name="Cao Q."/>
            <person name="Sharma T."/>
            <person name="Shen D."/>
            <person name="Roswanjaya Y."/>
            <person name="Wardhani T."/>
            <person name="Kalhor M.S."/>
            <person name="Jansen J."/>
            <person name="Van den Hoogen J."/>
            <person name="Gungor B."/>
            <person name="Hartog M."/>
            <person name="Hontelez J."/>
            <person name="Verver J."/>
            <person name="Yang W.-C."/>
            <person name="Schijlen E."/>
            <person name="Repin R."/>
            <person name="Schilthuizen M."/>
            <person name="Schranz E."/>
            <person name="Heidstra R."/>
            <person name="Miyata K."/>
            <person name="Fedorova E."/>
            <person name="Kohlen W."/>
            <person name="Bisseling T."/>
            <person name="Smit S."/>
            <person name="Geurts R."/>
        </authorList>
    </citation>
    <scope>NUCLEOTIDE SEQUENCE [LARGE SCALE GENOMIC DNA]</scope>
    <source>
        <strain evidence="6">cv. WU1-14</strain>
    </source>
</reference>
<dbReference type="GO" id="GO:0032259">
    <property type="term" value="P:methylation"/>
    <property type="evidence" value="ECO:0007669"/>
    <property type="project" value="UniProtKB-KW"/>
</dbReference>
<protein>
    <submittedName>
        <fullName evidence="5">O-methyltransferase COMT-type</fullName>
    </submittedName>
</protein>
<name>A0A2P5AYA8_PARAD</name>
<dbReference type="PANTHER" id="PTHR11746">
    <property type="entry name" value="O-METHYLTRANSFERASE"/>
    <property type="match status" value="1"/>
</dbReference>
<evidence type="ECO:0000256" key="3">
    <source>
        <dbReference type="ARBA" id="ARBA00022691"/>
    </source>
</evidence>
<comment type="caution">
    <text evidence="5">The sequence shown here is derived from an EMBL/GenBank/DDBJ whole genome shotgun (WGS) entry which is preliminary data.</text>
</comment>
<evidence type="ECO:0000313" key="5">
    <source>
        <dbReference type="EMBL" id="PON41498.1"/>
    </source>
</evidence>
<dbReference type="SUPFAM" id="SSF53335">
    <property type="entry name" value="S-adenosyl-L-methionine-dependent methyltransferases"/>
    <property type="match status" value="1"/>
</dbReference>
<dbReference type="EMBL" id="JXTB01000414">
    <property type="protein sequence ID" value="PON41498.1"/>
    <property type="molecule type" value="Genomic_DNA"/>
</dbReference>
<dbReference type="GO" id="GO:0008171">
    <property type="term" value="F:O-methyltransferase activity"/>
    <property type="evidence" value="ECO:0007669"/>
    <property type="project" value="InterPro"/>
</dbReference>
<evidence type="ECO:0000313" key="6">
    <source>
        <dbReference type="Proteomes" id="UP000237105"/>
    </source>
</evidence>
<dbReference type="Proteomes" id="UP000237105">
    <property type="component" value="Unassembled WGS sequence"/>
</dbReference>
<dbReference type="Pfam" id="PF00891">
    <property type="entry name" value="Methyltransf_2"/>
    <property type="match status" value="1"/>
</dbReference>
<keyword evidence="3" id="KW-0949">S-adenosyl-L-methionine</keyword>
<dbReference type="Gene3D" id="3.40.50.150">
    <property type="entry name" value="Vaccinia Virus protein VP39"/>
    <property type="match status" value="1"/>
</dbReference>
<keyword evidence="2 5" id="KW-0808">Transferase</keyword>
<dbReference type="STRING" id="3476.A0A2P5AYA8"/>
<gene>
    <name evidence="5" type="ORF">PanWU01x14_289430</name>
</gene>
<dbReference type="AlphaFoldDB" id="A0A2P5AYA8"/>
<dbReference type="InterPro" id="IPR001077">
    <property type="entry name" value="COMT_C"/>
</dbReference>
<evidence type="ECO:0000256" key="1">
    <source>
        <dbReference type="ARBA" id="ARBA00022603"/>
    </source>
</evidence>
<dbReference type="PROSITE" id="PS51683">
    <property type="entry name" value="SAM_OMT_II"/>
    <property type="match status" value="1"/>
</dbReference>
<proteinExistence type="predicted"/>
<evidence type="ECO:0000259" key="4">
    <source>
        <dbReference type="Pfam" id="PF00891"/>
    </source>
</evidence>
<accession>A0A2P5AYA8</accession>
<dbReference type="InterPro" id="IPR016461">
    <property type="entry name" value="COMT-like"/>
</dbReference>
<dbReference type="OrthoDB" id="2410195at2759"/>
<keyword evidence="6" id="KW-1185">Reference proteome</keyword>
<feature type="domain" description="O-methyltransferase C-terminal" evidence="4">
    <location>
        <begin position="63"/>
        <end position="195"/>
    </location>
</feature>